<dbReference type="InterPro" id="IPR001387">
    <property type="entry name" value="Cro/C1-type_HTH"/>
</dbReference>
<dbReference type="CDD" id="cd00093">
    <property type="entry name" value="HTH_XRE"/>
    <property type="match status" value="1"/>
</dbReference>
<evidence type="ECO:0000313" key="3">
    <source>
        <dbReference type="Proteomes" id="UP000240429"/>
    </source>
</evidence>
<reference evidence="2 3" key="1">
    <citation type="submission" date="2018-03" db="EMBL/GenBank/DDBJ databases">
        <title>Streptomyces dioscori sp. nov., a novel endophytic actinobacterium isolated from bulbil of Dioscorea bulbifera L.</title>
        <authorList>
            <person name="Zhikuan W."/>
        </authorList>
    </citation>
    <scope>NUCLEOTIDE SEQUENCE [LARGE SCALE GENOMIC DNA]</scope>
    <source>
        <strain evidence="2 3">A217</strain>
    </source>
</reference>
<protein>
    <submittedName>
        <fullName evidence="2">Transcriptional regulator</fullName>
    </submittedName>
</protein>
<organism evidence="2 3">
    <name type="scientific">Streptomyces dioscori</name>
    <dbReference type="NCBI Taxonomy" id="2109333"/>
    <lineage>
        <taxon>Bacteria</taxon>
        <taxon>Bacillati</taxon>
        <taxon>Actinomycetota</taxon>
        <taxon>Actinomycetes</taxon>
        <taxon>Kitasatosporales</taxon>
        <taxon>Streptomycetaceae</taxon>
        <taxon>Streptomyces</taxon>
        <taxon>Streptomyces aurantiacus group</taxon>
    </lineage>
</organism>
<sequence length="283" mass="31580">MARRRQPTARQMRLGTELQRLREAVGLKGREAAAALGTDSARLSQIESGVVGMSENTVRRLASVYSCSDSQLIDALVSMATDRTRGWWEKYQGLLPASFLDIAELEHHASHRFDVEFLHVPGLFQTEDYARGLFSYRVPELPRPDLELRVRHRMERKVVISGPAPISYEALIHESALRIRVGKRSATQAQLTHILEHSEADHVTTRVIPFDLDDFGGAWSAMAYAGGAVPALDTALRDTAHGTAYIDSGAQLAALRTLFRKVKTVSLEPEQSRNFIHRLAKEL</sequence>
<accession>A0A2P8Q6D6</accession>
<dbReference type="InterPro" id="IPR043917">
    <property type="entry name" value="DUF5753"/>
</dbReference>
<gene>
    <name evidence="2" type="ORF">C6Y14_19025</name>
</gene>
<proteinExistence type="predicted"/>
<keyword evidence="3" id="KW-1185">Reference proteome</keyword>
<dbReference type="SMART" id="SM00530">
    <property type="entry name" value="HTH_XRE"/>
    <property type="match status" value="1"/>
</dbReference>
<dbReference type="InterPro" id="IPR010982">
    <property type="entry name" value="Lambda_DNA-bd_dom_sf"/>
</dbReference>
<dbReference type="SUPFAM" id="SSF47413">
    <property type="entry name" value="lambda repressor-like DNA-binding domains"/>
    <property type="match status" value="1"/>
</dbReference>
<name>A0A2P8Q6D6_9ACTN</name>
<dbReference type="Proteomes" id="UP000240429">
    <property type="component" value="Unassembled WGS sequence"/>
</dbReference>
<dbReference type="RefSeq" id="WP_107017929.1">
    <property type="nucleotide sequence ID" value="NZ_KZ679044.1"/>
</dbReference>
<evidence type="ECO:0000259" key="1">
    <source>
        <dbReference type="PROSITE" id="PS50943"/>
    </source>
</evidence>
<feature type="domain" description="HTH cro/C1-type" evidence="1">
    <location>
        <begin position="18"/>
        <end position="72"/>
    </location>
</feature>
<dbReference type="Pfam" id="PF13560">
    <property type="entry name" value="HTH_31"/>
    <property type="match status" value="1"/>
</dbReference>
<dbReference type="Gene3D" id="1.10.260.40">
    <property type="entry name" value="lambda repressor-like DNA-binding domains"/>
    <property type="match status" value="1"/>
</dbReference>
<dbReference type="EMBL" id="PYBJ01000011">
    <property type="protein sequence ID" value="PSM41821.1"/>
    <property type="molecule type" value="Genomic_DNA"/>
</dbReference>
<dbReference type="GO" id="GO:0003677">
    <property type="term" value="F:DNA binding"/>
    <property type="evidence" value="ECO:0007669"/>
    <property type="project" value="InterPro"/>
</dbReference>
<comment type="caution">
    <text evidence="2">The sequence shown here is derived from an EMBL/GenBank/DDBJ whole genome shotgun (WGS) entry which is preliminary data.</text>
</comment>
<evidence type="ECO:0000313" key="2">
    <source>
        <dbReference type="EMBL" id="PSM41821.1"/>
    </source>
</evidence>
<dbReference type="OrthoDB" id="3462393at2"/>
<dbReference type="AlphaFoldDB" id="A0A2P8Q6D6"/>
<dbReference type="Pfam" id="PF19054">
    <property type="entry name" value="DUF5753"/>
    <property type="match status" value="1"/>
</dbReference>
<dbReference type="PROSITE" id="PS50943">
    <property type="entry name" value="HTH_CROC1"/>
    <property type="match status" value="1"/>
</dbReference>